<protein>
    <submittedName>
        <fullName evidence="1">Pectinesterase QRT1</fullName>
    </submittedName>
</protein>
<evidence type="ECO:0000313" key="2">
    <source>
        <dbReference type="Proteomes" id="UP001060215"/>
    </source>
</evidence>
<organism evidence="1 2">
    <name type="scientific">Camellia lanceoleosa</name>
    <dbReference type="NCBI Taxonomy" id="1840588"/>
    <lineage>
        <taxon>Eukaryota</taxon>
        <taxon>Viridiplantae</taxon>
        <taxon>Streptophyta</taxon>
        <taxon>Embryophyta</taxon>
        <taxon>Tracheophyta</taxon>
        <taxon>Spermatophyta</taxon>
        <taxon>Magnoliopsida</taxon>
        <taxon>eudicotyledons</taxon>
        <taxon>Gunneridae</taxon>
        <taxon>Pentapetalae</taxon>
        <taxon>asterids</taxon>
        <taxon>Ericales</taxon>
        <taxon>Theaceae</taxon>
        <taxon>Camellia</taxon>
    </lineage>
</organism>
<comment type="caution">
    <text evidence="1">The sequence shown here is derived from an EMBL/GenBank/DDBJ whole genome shotgun (WGS) entry which is preliminary data.</text>
</comment>
<dbReference type="Proteomes" id="UP001060215">
    <property type="component" value="Chromosome 7"/>
</dbReference>
<dbReference type="EMBL" id="CM045764">
    <property type="protein sequence ID" value="KAI8009205.1"/>
    <property type="molecule type" value="Genomic_DNA"/>
</dbReference>
<gene>
    <name evidence="1" type="ORF">LOK49_LG07G03524</name>
</gene>
<proteinExistence type="predicted"/>
<keyword evidence="2" id="KW-1185">Reference proteome</keyword>
<evidence type="ECO:0000313" key="1">
    <source>
        <dbReference type="EMBL" id="KAI8009205.1"/>
    </source>
</evidence>
<accession>A0ACC0H7N8</accession>
<reference evidence="1 2" key="1">
    <citation type="journal article" date="2022" name="Plant J.">
        <title>Chromosome-level genome of Camellia lanceoleosa provides a valuable resource for understanding genome evolution and self-incompatibility.</title>
        <authorList>
            <person name="Gong W."/>
            <person name="Xiao S."/>
            <person name="Wang L."/>
            <person name="Liao Z."/>
            <person name="Chang Y."/>
            <person name="Mo W."/>
            <person name="Hu G."/>
            <person name="Li W."/>
            <person name="Zhao G."/>
            <person name="Zhu H."/>
            <person name="Hu X."/>
            <person name="Ji K."/>
            <person name="Xiang X."/>
            <person name="Song Q."/>
            <person name="Yuan D."/>
            <person name="Jin S."/>
            <person name="Zhang L."/>
        </authorList>
    </citation>
    <scope>NUCLEOTIDE SEQUENCE [LARGE SCALE GENOMIC DNA]</scope>
    <source>
        <strain evidence="1">SQ_2022a</strain>
    </source>
</reference>
<sequence length="188" mass="21320">MQDVALRLAADKTMLYKVRVLGTQDTLLDNYGSHYLYQYYIQGSVDFIFGKSRSLCQDCVHSTAERFGAIAAHHRDSNMMIQESDKGISWRRPKMDCSTFVLRVLKGLCVHILGFKPMAHSKSFQLCFSNCLEDSLIHRIIINGSWNKDTLLARRAWVALDEFDRQTLQPFFALSASTAEAKACLDAA</sequence>
<name>A0ACC0H7N8_9ERIC</name>